<evidence type="ECO:0000313" key="8">
    <source>
        <dbReference type="Proteomes" id="UP000325081"/>
    </source>
</evidence>
<dbReference type="SUPFAM" id="SSF82649">
    <property type="entry name" value="SufE/NifU"/>
    <property type="match status" value="1"/>
</dbReference>
<comment type="cofactor">
    <cofactor evidence="1">
        <name>thiamine diphosphate</name>
        <dbReference type="ChEBI" id="CHEBI:58937"/>
    </cofactor>
</comment>
<proteinExistence type="inferred from homology"/>
<dbReference type="InterPro" id="IPR012110">
    <property type="entry name" value="PDC/IPDC-like"/>
</dbReference>
<organism evidence="7 8">
    <name type="scientific">Striga asiatica</name>
    <name type="common">Asiatic witchweed</name>
    <name type="synonym">Buchnera asiatica</name>
    <dbReference type="NCBI Taxonomy" id="4170"/>
    <lineage>
        <taxon>Eukaryota</taxon>
        <taxon>Viridiplantae</taxon>
        <taxon>Streptophyta</taxon>
        <taxon>Embryophyta</taxon>
        <taxon>Tracheophyta</taxon>
        <taxon>Spermatophyta</taxon>
        <taxon>Magnoliopsida</taxon>
        <taxon>eudicotyledons</taxon>
        <taxon>Gunneridae</taxon>
        <taxon>Pentapetalae</taxon>
        <taxon>asterids</taxon>
        <taxon>lamiids</taxon>
        <taxon>Lamiales</taxon>
        <taxon>Orobanchaceae</taxon>
        <taxon>Buchnereae</taxon>
        <taxon>Striga</taxon>
    </lineage>
</organism>
<dbReference type="Proteomes" id="UP000325081">
    <property type="component" value="Unassembled WGS sequence"/>
</dbReference>
<keyword evidence="4" id="KW-0460">Magnesium</keyword>
<keyword evidence="8" id="KW-1185">Reference proteome</keyword>
<dbReference type="GO" id="GO:0016226">
    <property type="term" value="P:iron-sulfur cluster assembly"/>
    <property type="evidence" value="ECO:0007669"/>
    <property type="project" value="InterPro"/>
</dbReference>
<evidence type="ECO:0000256" key="2">
    <source>
        <dbReference type="ARBA" id="ARBA00007812"/>
    </source>
</evidence>
<dbReference type="PANTHER" id="PTHR43452">
    <property type="entry name" value="PYRUVATE DECARBOXYLASE"/>
    <property type="match status" value="1"/>
</dbReference>
<keyword evidence="3" id="KW-0479">Metal-binding</keyword>
<dbReference type="SUPFAM" id="SSF52467">
    <property type="entry name" value="DHS-like NAD/FAD-binding domain"/>
    <property type="match status" value="1"/>
</dbReference>
<dbReference type="Gene3D" id="3.40.50.1220">
    <property type="entry name" value="TPP-binding domain"/>
    <property type="match status" value="1"/>
</dbReference>
<evidence type="ECO:0000256" key="4">
    <source>
        <dbReference type="ARBA" id="ARBA00022842"/>
    </source>
</evidence>
<dbReference type="OrthoDB" id="1725282at2759"/>
<name>A0A5A7RI38_STRAF</name>
<dbReference type="GO" id="GO:0005829">
    <property type="term" value="C:cytosol"/>
    <property type="evidence" value="ECO:0007669"/>
    <property type="project" value="TreeGrafter"/>
</dbReference>
<comment type="caution">
    <text evidence="7">The sequence shown here is derived from an EMBL/GenBank/DDBJ whole genome shotgun (WGS) entry which is preliminary data.</text>
</comment>
<evidence type="ECO:0000256" key="1">
    <source>
        <dbReference type="ARBA" id="ARBA00001964"/>
    </source>
</evidence>
<reference evidence="8" key="1">
    <citation type="journal article" date="2019" name="Curr. Biol.">
        <title>Genome Sequence of Striga asiatica Provides Insight into the Evolution of Plant Parasitism.</title>
        <authorList>
            <person name="Yoshida S."/>
            <person name="Kim S."/>
            <person name="Wafula E.K."/>
            <person name="Tanskanen J."/>
            <person name="Kim Y.M."/>
            <person name="Honaas L."/>
            <person name="Yang Z."/>
            <person name="Spallek T."/>
            <person name="Conn C.E."/>
            <person name="Ichihashi Y."/>
            <person name="Cheong K."/>
            <person name="Cui S."/>
            <person name="Der J.P."/>
            <person name="Gundlach H."/>
            <person name="Jiao Y."/>
            <person name="Hori C."/>
            <person name="Ishida J.K."/>
            <person name="Kasahara H."/>
            <person name="Kiba T."/>
            <person name="Kim M.S."/>
            <person name="Koo N."/>
            <person name="Laohavisit A."/>
            <person name="Lee Y.H."/>
            <person name="Lumba S."/>
            <person name="McCourt P."/>
            <person name="Mortimer J.C."/>
            <person name="Mutuku J.M."/>
            <person name="Nomura T."/>
            <person name="Sasaki-Sekimoto Y."/>
            <person name="Seto Y."/>
            <person name="Wang Y."/>
            <person name="Wakatake T."/>
            <person name="Sakakibara H."/>
            <person name="Demura T."/>
            <person name="Yamaguchi S."/>
            <person name="Yoneyama K."/>
            <person name="Manabe R.I."/>
            <person name="Nelson D.C."/>
            <person name="Schulman A.H."/>
            <person name="Timko M.P."/>
            <person name="dePamphilis C.W."/>
            <person name="Choi D."/>
            <person name="Shirasu K."/>
        </authorList>
    </citation>
    <scope>NUCLEOTIDE SEQUENCE [LARGE SCALE GENOMIC DNA]</scope>
    <source>
        <strain evidence="8">cv. UVA1</strain>
    </source>
</reference>
<dbReference type="Gene3D" id="3.90.1010.10">
    <property type="match status" value="1"/>
</dbReference>
<accession>A0A5A7RI38</accession>
<dbReference type="EMBL" id="BKCP01012737">
    <property type="protein sequence ID" value="GER56862.1"/>
    <property type="molecule type" value="Genomic_DNA"/>
</dbReference>
<keyword evidence="7" id="KW-0670">Pyruvate</keyword>
<dbReference type="GO" id="GO:0004737">
    <property type="term" value="F:pyruvate decarboxylase activity"/>
    <property type="evidence" value="ECO:0007669"/>
    <property type="project" value="TreeGrafter"/>
</dbReference>
<dbReference type="InterPro" id="IPR029035">
    <property type="entry name" value="DHS-like_NAD/FAD-binding_dom"/>
</dbReference>
<dbReference type="CDD" id="cd06664">
    <property type="entry name" value="IscU_like"/>
    <property type="match status" value="1"/>
</dbReference>
<dbReference type="GO" id="GO:0005506">
    <property type="term" value="F:iron ion binding"/>
    <property type="evidence" value="ECO:0007669"/>
    <property type="project" value="InterPro"/>
</dbReference>
<feature type="domain" description="NIF system FeS cluster assembly NifU N-terminal" evidence="6">
    <location>
        <begin position="8"/>
        <end position="40"/>
    </location>
</feature>
<sequence>MRWYIISMKLHINVDEETGKIVDACFKTFGCGSAIASSSVGFWKLSEFRIDLVFCGDGLSRLGGHCISCSHFPQQCRQAHYGRRAQAPGRQCGPGLRPAGTLVRLRCIRHALRERARLRAPPALYIFVGPIFNDYSSVGYSLLLKREKAIIVQPDRVVIGNGPMLGCAPMKDFLHELAKRVERNTTAYENYKRIYVPEGLLVKSEPNEPLRVNVLFQLIQKMLSGETTVVAETGDSWFACILLR</sequence>
<evidence type="ECO:0000313" key="7">
    <source>
        <dbReference type="EMBL" id="GER56862.1"/>
    </source>
</evidence>
<dbReference type="GO" id="GO:0000949">
    <property type="term" value="P:aromatic amino acid family catabolic process to alcohol via Ehrlich pathway"/>
    <property type="evidence" value="ECO:0007669"/>
    <property type="project" value="TreeGrafter"/>
</dbReference>
<dbReference type="AlphaFoldDB" id="A0A5A7RI38"/>
<protein>
    <submittedName>
        <fullName evidence="7">Pyruvate decarboxylase</fullName>
    </submittedName>
</protein>
<dbReference type="InterPro" id="IPR002871">
    <property type="entry name" value="NIF_FeS_clus_asmbl_NifU_N"/>
</dbReference>
<dbReference type="PANTHER" id="PTHR43452:SF6">
    <property type="entry name" value="PYRUVATE DECARBOXYLASE 2"/>
    <property type="match status" value="1"/>
</dbReference>
<keyword evidence="5" id="KW-0786">Thiamine pyrophosphate</keyword>
<evidence type="ECO:0000256" key="3">
    <source>
        <dbReference type="ARBA" id="ARBA00022723"/>
    </source>
</evidence>
<evidence type="ECO:0000256" key="5">
    <source>
        <dbReference type="ARBA" id="ARBA00023052"/>
    </source>
</evidence>
<comment type="similarity">
    <text evidence="2">Belongs to the TPP enzyme family.</text>
</comment>
<dbReference type="GO" id="GO:0051536">
    <property type="term" value="F:iron-sulfur cluster binding"/>
    <property type="evidence" value="ECO:0007669"/>
    <property type="project" value="InterPro"/>
</dbReference>
<gene>
    <name evidence="7" type="ORF">STAS_34620</name>
</gene>
<evidence type="ECO:0000259" key="6">
    <source>
        <dbReference type="Pfam" id="PF01592"/>
    </source>
</evidence>
<dbReference type="Pfam" id="PF01592">
    <property type="entry name" value="NifU_N"/>
    <property type="match status" value="1"/>
</dbReference>